<dbReference type="PANTHER" id="PTHR34697:SF2">
    <property type="entry name" value="PHOSPHATIDYLGLYCEROL LYSYLTRANSFERASE"/>
    <property type="match status" value="1"/>
</dbReference>
<evidence type="ECO:0000256" key="5">
    <source>
        <dbReference type="ARBA" id="ARBA00023136"/>
    </source>
</evidence>
<gene>
    <name evidence="7" type="primary">mprF</name>
    <name evidence="7" type="ORF">Pla110_07950</name>
</gene>
<dbReference type="SUPFAM" id="SSF55729">
    <property type="entry name" value="Acyl-CoA N-acyltransferases (Nat)"/>
    <property type="match status" value="1"/>
</dbReference>
<sequence>MSTVPSAYLAPSLPAPSLRVVHDVKEERREQLRRNGNFSLSYHTLQEGLKYHHSDWGYIAYEKKWGYTFVLADPVVDPNYTEEALDDFLAHHKKPSFCQVSAPMARLLQDRGFLINEFGTEFEIDLSDYTISGKKKRHIKEATNRLRNLGMQVVERSISELDRSEVEAVSDTWRDGKVVKENETRFLSRGIVLEDEEDVRKFYLLDSDGSIVAYIYFDPIYQDDEVIGYLSNIKRHREDAPRDFDFAMTWHAIQQFQQEGKQILSLGMAPFYELEDTNPEFQPNKVTSYCLRKIYQHSKRTMLNFEGMAAHKRRYRGDSFKVYYASPARFNVLRLLTLGKVCRMF</sequence>
<keyword evidence="8" id="KW-1185">Reference proteome</keyword>
<keyword evidence="7" id="KW-0808">Transferase</keyword>
<evidence type="ECO:0000313" key="8">
    <source>
        <dbReference type="Proteomes" id="UP000317178"/>
    </source>
</evidence>
<dbReference type="InterPro" id="IPR051211">
    <property type="entry name" value="PG_lysyltransferase"/>
</dbReference>
<dbReference type="GO" id="GO:0050071">
    <property type="term" value="F:phosphatidylglycerol lysyltransferase activity"/>
    <property type="evidence" value="ECO:0007669"/>
    <property type="project" value="UniProtKB-EC"/>
</dbReference>
<protein>
    <submittedName>
        <fullName evidence="7">Phosphatidylglycerol lysyltransferase</fullName>
        <ecNumber evidence="7">2.3.2.3</ecNumber>
    </submittedName>
</protein>
<proteinExistence type="predicted"/>
<evidence type="ECO:0000259" key="6">
    <source>
        <dbReference type="Pfam" id="PF09924"/>
    </source>
</evidence>
<dbReference type="GO" id="GO:0005886">
    <property type="term" value="C:plasma membrane"/>
    <property type="evidence" value="ECO:0007669"/>
    <property type="project" value="UniProtKB-SubCell"/>
</dbReference>
<reference evidence="7 8" key="1">
    <citation type="submission" date="2019-02" db="EMBL/GenBank/DDBJ databases">
        <title>Deep-cultivation of Planctomycetes and their phenomic and genomic characterization uncovers novel biology.</title>
        <authorList>
            <person name="Wiegand S."/>
            <person name="Jogler M."/>
            <person name="Boedeker C."/>
            <person name="Pinto D."/>
            <person name="Vollmers J."/>
            <person name="Rivas-Marin E."/>
            <person name="Kohn T."/>
            <person name="Peeters S.H."/>
            <person name="Heuer A."/>
            <person name="Rast P."/>
            <person name="Oberbeckmann S."/>
            <person name="Bunk B."/>
            <person name="Jeske O."/>
            <person name="Meyerdierks A."/>
            <person name="Storesund J.E."/>
            <person name="Kallscheuer N."/>
            <person name="Luecker S."/>
            <person name="Lage O.M."/>
            <person name="Pohl T."/>
            <person name="Merkel B.J."/>
            <person name="Hornburger P."/>
            <person name="Mueller R.-W."/>
            <person name="Bruemmer F."/>
            <person name="Labrenz M."/>
            <person name="Spormann A.M."/>
            <person name="Op den Camp H."/>
            <person name="Overmann J."/>
            <person name="Amann R."/>
            <person name="Jetten M.S.M."/>
            <person name="Mascher T."/>
            <person name="Medema M.H."/>
            <person name="Devos D.P."/>
            <person name="Kaster A.-K."/>
            <person name="Ovreas L."/>
            <person name="Rohde M."/>
            <person name="Galperin M.Y."/>
            <person name="Jogler C."/>
        </authorList>
    </citation>
    <scope>NUCLEOTIDE SEQUENCE [LARGE SCALE GENOMIC DNA]</scope>
    <source>
        <strain evidence="7 8">Pla110</strain>
    </source>
</reference>
<dbReference type="InterPro" id="IPR016181">
    <property type="entry name" value="Acyl_CoA_acyltransferase"/>
</dbReference>
<feature type="domain" description="Phosphatidylglycerol lysyltransferase C-terminal" evidence="6">
    <location>
        <begin position="30"/>
        <end position="325"/>
    </location>
</feature>
<dbReference type="OrthoDB" id="181459at2"/>
<evidence type="ECO:0000256" key="2">
    <source>
        <dbReference type="ARBA" id="ARBA00022475"/>
    </source>
</evidence>
<evidence type="ECO:0000256" key="4">
    <source>
        <dbReference type="ARBA" id="ARBA00022989"/>
    </source>
</evidence>
<keyword evidence="7" id="KW-0012">Acyltransferase</keyword>
<evidence type="ECO:0000313" key="7">
    <source>
        <dbReference type="EMBL" id="QDU79091.1"/>
    </source>
</evidence>
<dbReference type="PANTHER" id="PTHR34697">
    <property type="entry name" value="PHOSPHATIDYLGLYCEROL LYSYLTRANSFERASE"/>
    <property type="match status" value="1"/>
</dbReference>
<keyword evidence="3" id="KW-0812">Transmembrane</keyword>
<keyword evidence="4" id="KW-1133">Transmembrane helix</keyword>
<dbReference type="EC" id="2.3.2.3" evidence="7"/>
<dbReference type="Proteomes" id="UP000317178">
    <property type="component" value="Chromosome"/>
</dbReference>
<dbReference type="RefSeq" id="WP_144993424.1">
    <property type="nucleotide sequence ID" value="NZ_CP036281.1"/>
</dbReference>
<evidence type="ECO:0000256" key="3">
    <source>
        <dbReference type="ARBA" id="ARBA00022692"/>
    </source>
</evidence>
<dbReference type="InterPro" id="IPR024320">
    <property type="entry name" value="LPG_synthase_C"/>
</dbReference>
<dbReference type="KEGG" id="plon:Pla110_07950"/>
<dbReference type="GO" id="GO:0055091">
    <property type="term" value="P:phospholipid homeostasis"/>
    <property type="evidence" value="ECO:0007669"/>
    <property type="project" value="TreeGrafter"/>
</dbReference>
<dbReference type="Pfam" id="PF09924">
    <property type="entry name" value="LPG_synthase_C"/>
    <property type="match status" value="1"/>
</dbReference>
<accession>A0A518CIP0</accession>
<dbReference type="AlphaFoldDB" id="A0A518CIP0"/>
<name>A0A518CIP0_9PLAN</name>
<comment type="subcellular location">
    <subcellularLocation>
        <location evidence="1">Cell membrane</location>
        <topology evidence="1">Multi-pass membrane protein</topology>
    </subcellularLocation>
</comment>
<keyword evidence="5" id="KW-0472">Membrane</keyword>
<evidence type="ECO:0000256" key="1">
    <source>
        <dbReference type="ARBA" id="ARBA00004651"/>
    </source>
</evidence>
<keyword evidence="2" id="KW-1003">Cell membrane</keyword>
<organism evidence="7 8">
    <name type="scientific">Polystyrenella longa</name>
    <dbReference type="NCBI Taxonomy" id="2528007"/>
    <lineage>
        <taxon>Bacteria</taxon>
        <taxon>Pseudomonadati</taxon>
        <taxon>Planctomycetota</taxon>
        <taxon>Planctomycetia</taxon>
        <taxon>Planctomycetales</taxon>
        <taxon>Planctomycetaceae</taxon>
        <taxon>Polystyrenella</taxon>
    </lineage>
</organism>
<dbReference type="EMBL" id="CP036281">
    <property type="protein sequence ID" value="QDU79091.1"/>
    <property type="molecule type" value="Genomic_DNA"/>
</dbReference>